<keyword evidence="1" id="KW-1133">Transmembrane helix</keyword>
<dbReference type="EMBL" id="JBHUOM010000001">
    <property type="protein sequence ID" value="MFD2932601.1"/>
    <property type="molecule type" value="Genomic_DNA"/>
</dbReference>
<keyword evidence="1" id="KW-0812">Transmembrane</keyword>
<gene>
    <name evidence="2" type="ORF">ACFS25_02340</name>
</gene>
<sequence>MKPGIIIFLVFFSLLTVSGQAQITLQQSPVQQSPLGGHFLVDSIEIGRPFRYALTYRHSPTTDVLFPDTARHFAPYRVQKVAVFATKTSGTGPMAISRDSAVYTLVSFETESIQALRVPIRVINDIDCTAQWTQTDTVFLRSKLPRALPNSLAPQSHTLATETTLAPLQQQFNYVSLAIGFIGIALIISLLYLLFGKLARRQWRLYLFNRRHIRFLREYTLLNERISPFTAAETANQAVVMWKTYLEQLDPQPYISLTTPELADRLRDQRVTNALREADQMIYGGTFTPQSQAALQVLSDVATQIYLRGRTNLLRPDSQRDEIISQANSAEPSSLF</sequence>
<keyword evidence="1" id="KW-0472">Membrane</keyword>
<keyword evidence="3" id="KW-1185">Reference proteome</keyword>
<comment type="caution">
    <text evidence="2">The sequence shown here is derived from an EMBL/GenBank/DDBJ whole genome shotgun (WGS) entry which is preliminary data.</text>
</comment>
<evidence type="ECO:0000313" key="2">
    <source>
        <dbReference type="EMBL" id="MFD2932601.1"/>
    </source>
</evidence>
<accession>A0ABW6AB08</accession>
<name>A0ABW6AB08_9BACT</name>
<reference evidence="3" key="1">
    <citation type="journal article" date="2019" name="Int. J. Syst. Evol. Microbiol.">
        <title>The Global Catalogue of Microorganisms (GCM) 10K type strain sequencing project: providing services to taxonomists for standard genome sequencing and annotation.</title>
        <authorList>
            <consortium name="The Broad Institute Genomics Platform"/>
            <consortium name="The Broad Institute Genome Sequencing Center for Infectious Disease"/>
            <person name="Wu L."/>
            <person name="Ma J."/>
        </authorList>
    </citation>
    <scope>NUCLEOTIDE SEQUENCE [LARGE SCALE GENOMIC DNA]</scope>
    <source>
        <strain evidence="3">KCTC 52490</strain>
    </source>
</reference>
<evidence type="ECO:0000313" key="3">
    <source>
        <dbReference type="Proteomes" id="UP001597512"/>
    </source>
</evidence>
<organism evidence="2 3">
    <name type="scientific">Spirosoma flavum</name>
    <dbReference type="NCBI Taxonomy" id="2048557"/>
    <lineage>
        <taxon>Bacteria</taxon>
        <taxon>Pseudomonadati</taxon>
        <taxon>Bacteroidota</taxon>
        <taxon>Cytophagia</taxon>
        <taxon>Cytophagales</taxon>
        <taxon>Cytophagaceae</taxon>
        <taxon>Spirosoma</taxon>
    </lineage>
</organism>
<dbReference type="RefSeq" id="WP_381496793.1">
    <property type="nucleotide sequence ID" value="NZ_JBHUOM010000001.1"/>
</dbReference>
<feature type="transmembrane region" description="Helical" evidence="1">
    <location>
        <begin position="174"/>
        <end position="195"/>
    </location>
</feature>
<proteinExistence type="predicted"/>
<evidence type="ECO:0000256" key="1">
    <source>
        <dbReference type="SAM" id="Phobius"/>
    </source>
</evidence>
<evidence type="ECO:0008006" key="4">
    <source>
        <dbReference type="Google" id="ProtNLM"/>
    </source>
</evidence>
<dbReference type="Proteomes" id="UP001597512">
    <property type="component" value="Unassembled WGS sequence"/>
</dbReference>
<protein>
    <recommendedName>
        <fullName evidence="4">DUF4129 domain-containing protein</fullName>
    </recommendedName>
</protein>